<dbReference type="InterPro" id="IPR013783">
    <property type="entry name" value="Ig-like_fold"/>
</dbReference>
<dbReference type="PANTHER" id="PTHR23053">
    <property type="entry name" value="DLEC1 DELETED IN LUNG AND ESOPHAGEAL CANCER 1"/>
    <property type="match status" value="1"/>
</dbReference>
<sequence length="580" mass="63903">MGFIEAPSRIEFDVTPVKVKTEKTVLLRNTGTQAVDFTVTTEAPFSSSCKRCFLDVGDSTQASFLFEPVRVNTYSSVATMRTTEGNIEACFSLTRSQSPVQSQFVFTPESGRVVAGATAKIVVSFLPTSLGAFHETFEWHIEDLPQPVTISFKGEVVPPAMIFDVEAVDFGRVSFGFEETRSLAIRNMSTAPQPFSLRIEPLKNGDVGEDDLSISPASGSIAPRSVQHVTLKLLPKNSASYNLKLLFDLGDLFPALYTIPLKAVCELPTVNFEPDDLLQFDEVFVGHLYTKTIFIHNPSALAARYEVAVEEAAARATVSVDDCSGVIEPMETRSVTVSLKAHKLGPVAATLQMIVLGFPEPTWLRVRAMACGPRIKTEPREVDWGKIACLLETPKFIKVTNVCPIPAEVKCTLKNRDSYFKLRQRSLTLAPGSCEMLEVVAAFNEPTEVQDLLMISVTEGSELGLTLRGQGTQFPLVISRDISVVDFGMLYTTRPTSMHFTIENRGRRSRKLSWQDGCKSEKQITHQKEIPFTIVPDSVILEPGAMATVRKKIWGSASEACYSTQDCFFVKPGGRLNPTE</sequence>
<dbReference type="GO" id="GO:0005930">
    <property type="term" value="C:axoneme"/>
    <property type="evidence" value="ECO:0007669"/>
    <property type="project" value="TreeGrafter"/>
</dbReference>
<keyword evidence="5" id="KW-0966">Cell projection</keyword>
<dbReference type="OrthoDB" id="431629at2759"/>
<keyword evidence="3" id="KW-0963">Cytoplasm</keyword>
<evidence type="ECO:0000313" key="7">
    <source>
        <dbReference type="EMBL" id="PHJ20517.1"/>
    </source>
</evidence>
<organism evidence="7 8">
    <name type="scientific">Cystoisospora suis</name>
    <dbReference type="NCBI Taxonomy" id="483139"/>
    <lineage>
        <taxon>Eukaryota</taxon>
        <taxon>Sar</taxon>
        <taxon>Alveolata</taxon>
        <taxon>Apicomplexa</taxon>
        <taxon>Conoidasida</taxon>
        <taxon>Coccidia</taxon>
        <taxon>Eucoccidiorida</taxon>
        <taxon>Eimeriorina</taxon>
        <taxon>Sarcocystidae</taxon>
        <taxon>Cystoisospora</taxon>
    </lineage>
</organism>
<evidence type="ECO:0000256" key="5">
    <source>
        <dbReference type="ARBA" id="ARBA00023273"/>
    </source>
</evidence>
<protein>
    <submittedName>
        <fullName evidence="7">Hydrocephalus-inducing-like</fullName>
    </submittedName>
</protein>
<dbReference type="Pfam" id="PF22544">
    <property type="entry name" value="HYDIN_VesB_CFA65-like_Ig"/>
    <property type="match status" value="3"/>
</dbReference>
<dbReference type="EMBL" id="MIGC01002735">
    <property type="protein sequence ID" value="PHJ20517.1"/>
    <property type="molecule type" value="Genomic_DNA"/>
</dbReference>
<comment type="caution">
    <text evidence="7">The sequence shown here is derived from an EMBL/GenBank/DDBJ whole genome shotgun (WGS) entry which is preliminary data.</text>
</comment>
<reference evidence="7 8" key="1">
    <citation type="journal article" date="2017" name="Int. J. Parasitol.">
        <title>The genome of the protozoan parasite Cystoisospora suis and a reverse vaccinology approach to identify vaccine candidates.</title>
        <authorList>
            <person name="Palmieri N."/>
            <person name="Shrestha A."/>
            <person name="Ruttkowski B."/>
            <person name="Beck T."/>
            <person name="Vogl C."/>
            <person name="Tomley F."/>
            <person name="Blake D.P."/>
            <person name="Joachim A."/>
        </authorList>
    </citation>
    <scope>NUCLEOTIDE SEQUENCE [LARGE SCALE GENOMIC DNA]</scope>
    <source>
        <strain evidence="7 8">Wien I</strain>
    </source>
</reference>
<dbReference type="PANTHER" id="PTHR23053:SF0">
    <property type="entry name" value="HYDROCEPHALUS-INDUCING PROTEIN HOMOLOG"/>
    <property type="match status" value="1"/>
</dbReference>
<dbReference type="GO" id="GO:0003341">
    <property type="term" value="P:cilium movement"/>
    <property type="evidence" value="ECO:0007669"/>
    <property type="project" value="TreeGrafter"/>
</dbReference>
<dbReference type="RefSeq" id="XP_067922205.1">
    <property type="nucleotide sequence ID" value="XM_068065822.1"/>
</dbReference>
<name>A0A2C6KT15_9APIC</name>
<dbReference type="Gene3D" id="2.60.40.10">
    <property type="entry name" value="Immunoglobulins"/>
    <property type="match status" value="6"/>
</dbReference>
<feature type="domain" description="HYDIN/VesB/CFA65-like Ig-like" evidence="6">
    <location>
        <begin position="270"/>
        <end position="368"/>
    </location>
</feature>
<evidence type="ECO:0000256" key="2">
    <source>
        <dbReference type="ARBA" id="ARBA00004496"/>
    </source>
</evidence>
<keyword evidence="8" id="KW-1185">Reference proteome</keyword>
<evidence type="ECO:0000256" key="4">
    <source>
        <dbReference type="ARBA" id="ARBA00023069"/>
    </source>
</evidence>
<dbReference type="InterPro" id="IPR053879">
    <property type="entry name" value="HYDIN_VesB_CFA65-like_Ig"/>
</dbReference>
<gene>
    <name evidence="7" type="ORF">CSUI_005652</name>
</gene>
<evidence type="ECO:0000256" key="3">
    <source>
        <dbReference type="ARBA" id="ARBA00022490"/>
    </source>
</evidence>
<evidence type="ECO:0000313" key="8">
    <source>
        <dbReference type="Proteomes" id="UP000221165"/>
    </source>
</evidence>
<dbReference type="Proteomes" id="UP000221165">
    <property type="component" value="Unassembled WGS sequence"/>
</dbReference>
<comment type="subcellular location">
    <subcellularLocation>
        <location evidence="1">Cell projection</location>
        <location evidence="1">Cilium</location>
    </subcellularLocation>
    <subcellularLocation>
        <location evidence="2">Cytoplasm</location>
    </subcellularLocation>
</comment>
<accession>A0A2C6KT15</accession>
<dbReference type="AlphaFoldDB" id="A0A2C6KT15"/>
<feature type="domain" description="HYDIN/VesB/CFA65-like Ig-like" evidence="6">
    <location>
        <begin position="85"/>
        <end position="155"/>
    </location>
</feature>
<dbReference type="GeneID" id="94429033"/>
<keyword evidence="4" id="KW-0969">Cilium</keyword>
<dbReference type="GO" id="GO:1904158">
    <property type="term" value="P:axonemal central apparatus assembly"/>
    <property type="evidence" value="ECO:0007669"/>
    <property type="project" value="TreeGrafter"/>
</dbReference>
<dbReference type="InterPro" id="IPR033305">
    <property type="entry name" value="Hydin-like"/>
</dbReference>
<evidence type="ECO:0000256" key="1">
    <source>
        <dbReference type="ARBA" id="ARBA00004138"/>
    </source>
</evidence>
<feature type="domain" description="HYDIN/VesB/CFA65-like Ig-like" evidence="6">
    <location>
        <begin position="8"/>
        <end position="77"/>
    </location>
</feature>
<dbReference type="VEuPathDB" id="ToxoDB:CSUI_005652"/>
<proteinExistence type="predicted"/>
<evidence type="ECO:0000259" key="6">
    <source>
        <dbReference type="Pfam" id="PF22544"/>
    </source>
</evidence>